<evidence type="ECO:0000313" key="2">
    <source>
        <dbReference type="Proteomes" id="UP001231649"/>
    </source>
</evidence>
<gene>
    <name evidence="1" type="ORF">PYW08_006818</name>
</gene>
<organism evidence="1 2">
    <name type="scientific">Mythimna loreyi</name>
    <dbReference type="NCBI Taxonomy" id="667449"/>
    <lineage>
        <taxon>Eukaryota</taxon>
        <taxon>Metazoa</taxon>
        <taxon>Ecdysozoa</taxon>
        <taxon>Arthropoda</taxon>
        <taxon>Hexapoda</taxon>
        <taxon>Insecta</taxon>
        <taxon>Pterygota</taxon>
        <taxon>Neoptera</taxon>
        <taxon>Endopterygota</taxon>
        <taxon>Lepidoptera</taxon>
        <taxon>Glossata</taxon>
        <taxon>Ditrysia</taxon>
        <taxon>Noctuoidea</taxon>
        <taxon>Noctuidae</taxon>
        <taxon>Noctuinae</taxon>
        <taxon>Hadenini</taxon>
        <taxon>Mythimna</taxon>
    </lineage>
</organism>
<accession>A0ACC2R8J7</accession>
<proteinExistence type="predicted"/>
<keyword evidence="2" id="KW-1185">Reference proteome</keyword>
<dbReference type="Proteomes" id="UP001231649">
    <property type="component" value="Chromosome 2"/>
</dbReference>
<evidence type="ECO:0000313" key="1">
    <source>
        <dbReference type="EMBL" id="KAJ8736162.1"/>
    </source>
</evidence>
<protein>
    <submittedName>
        <fullName evidence="1">Uncharacterized protein</fullName>
    </submittedName>
</protein>
<reference evidence="1" key="1">
    <citation type="submission" date="2023-03" db="EMBL/GenBank/DDBJ databases">
        <title>Chromosome-level genomes of two armyworms, Mythimna separata and Mythimna loreyi, provide insights into the biosynthesis and reception of sex pheromones.</title>
        <authorList>
            <person name="Zhao H."/>
        </authorList>
    </citation>
    <scope>NUCLEOTIDE SEQUENCE</scope>
    <source>
        <strain evidence="1">BeijingLab</strain>
    </source>
</reference>
<sequence>MHRKCSVFNIADFSVQAYLKNLKLEHENLNNKVKRTPEESKRLFELKPIINIFEQRNNLHDNIEALSKKQCDDKATMETVKKEGLSYLQRMADIDRDLQALLLEPKLTEGGVLLEVTAGAGEEAMQFAQQLFEMYESYADYKDWEVCIISLEKCETGGIRKASMYIEGVGVPQLMKIETGVHRVQRIPATEKGGRIHSSTASVTVLPKPAVTEAYTPDQDLVSETKSADDSTQATTHTPSDTDVECQESTSEENEEATAIDKLRTISERKEEETTSNSEPDPKTGSTFIKDLVRTYDHAEDVVMEHRQGGGIAHNLVEFMEGDYLLEQIQNNLLRINWRTEFMEEINQFAEKLNSKTAETN</sequence>
<dbReference type="EMBL" id="CM056778">
    <property type="protein sequence ID" value="KAJ8736162.1"/>
    <property type="molecule type" value="Genomic_DNA"/>
</dbReference>
<name>A0ACC2R8J7_9NEOP</name>
<comment type="caution">
    <text evidence="1">The sequence shown here is derived from an EMBL/GenBank/DDBJ whole genome shotgun (WGS) entry which is preliminary data.</text>
</comment>